<dbReference type="AlphaFoldDB" id="A0A6V7Y7M1"/>
<comment type="caution">
    <text evidence="8">The sequence shown here is derived from an EMBL/GenBank/DDBJ whole genome shotgun (WGS) entry which is preliminary data.</text>
</comment>
<evidence type="ECO:0000256" key="3">
    <source>
        <dbReference type="ARBA" id="ARBA00022490"/>
    </source>
</evidence>
<dbReference type="Proteomes" id="UP000580250">
    <property type="component" value="Unassembled WGS sequence"/>
</dbReference>
<gene>
    <name evidence="8" type="ORF">MENT_LOCUS60598</name>
</gene>
<dbReference type="OrthoDB" id="10255048at2759"/>
<dbReference type="EMBL" id="CAJEWN010003155">
    <property type="protein sequence ID" value="CAD2206707.1"/>
    <property type="molecule type" value="Genomic_DNA"/>
</dbReference>
<evidence type="ECO:0000313" key="9">
    <source>
        <dbReference type="Proteomes" id="UP000580250"/>
    </source>
</evidence>
<feature type="coiled-coil region" evidence="6">
    <location>
        <begin position="23"/>
        <end position="50"/>
    </location>
</feature>
<keyword evidence="5" id="KW-0206">Cytoskeleton</keyword>
<evidence type="ECO:0000256" key="5">
    <source>
        <dbReference type="ARBA" id="ARBA00023212"/>
    </source>
</evidence>
<dbReference type="InterPro" id="IPR007707">
    <property type="entry name" value="TACC_C"/>
</dbReference>
<dbReference type="Gene3D" id="1.20.5.1700">
    <property type="match status" value="1"/>
</dbReference>
<name>A0A6V7Y7M1_MELEN</name>
<accession>A0A6V7Y7M1</accession>
<keyword evidence="4 6" id="KW-0175">Coiled coil</keyword>
<feature type="domain" description="Transforming acidic coiled-coil-containing protein C-terminal" evidence="7">
    <location>
        <begin position="7"/>
        <end position="48"/>
    </location>
</feature>
<evidence type="ECO:0000256" key="1">
    <source>
        <dbReference type="ARBA" id="ARBA00004245"/>
    </source>
</evidence>
<dbReference type="Pfam" id="PF05010">
    <property type="entry name" value="TACC_C"/>
    <property type="match status" value="1"/>
</dbReference>
<comment type="similarity">
    <text evidence="2">Belongs to the TACC family.</text>
</comment>
<evidence type="ECO:0000259" key="7">
    <source>
        <dbReference type="Pfam" id="PF05010"/>
    </source>
</evidence>
<comment type="subcellular location">
    <subcellularLocation>
        <location evidence="1">Cytoplasm</location>
        <location evidence="1">Cytoskeleton</location>
    </subcellularLocation>
</comment>
<sequence length="59" mass="7039">MEDFYRQKILSARVALKRSQIKINSLEGLIQTKTKENEELKQICLKLIEERDSKLIEIY</sequence>
<reference evidence="8 9" key="1">
    <citation type="submission" date="2020-08" db="EMBL/GenBank/DDBJ databases">
        <authorList>
            <person name="Koutsovoulos G."/>
            <person name="Danchin GJ E."/>
        </authorList>
    </citation>
    <scope>NUCLEOTIDE SEQUENCE [LARGE SCALE GENOMIC DNA]</scope>
</reference>
<keyword evidence="3" id="KW-0963">Cytoplasm</keyword>
<evidence type="ECO:0000313" key="8">
    <source>
        <dbReference type="EMBL" id="CAD2206707.1"/>
    </source>
</evidence>
<organism evidence="8 9">
    <name type="scientific">Meloidogyne enterolobii</name>
    <name type="common">Root-knot nematode worm</name>
    <name type="synonym">Meloidogyne mayaguensis</name>
    <dbReference type="NCBI Taxonomy" id="390850"/>
    <lineage>
        <taxon>Eukaryota</taxon>
        <taxon>Metazoa</taxon>
        <taxon>Ecdysozoa</taxon>
        <taxon>Nematoda</taxon>
        <taxon>Chromadorea</taxon>
        <taxon>Rhabditida</taxon>
        <taxon>Tylenchina</taxon>
        <taxon>Tylenchomorpha</taxon>
        <taxon>Tylenchoidea</taxon>
        <taxon>Meloidogynidae</taxon>
        <taxon>Meloidogyninae</taxon>
        <taxon>Meloidogyne</taxon>
    </lineage>
</organism>
<proteinExistence type="inferred from homology"/>
<evidence type="ECO:0000256" key="6">
    <source>
        <dbReference type="SAM" id="Coils"/>
    </source>
</evidence>
<dbReference type="GO" id="GO:0005856">
    <property type="term" value="C:cytoskeleton"/>
    <property type="evidence" value="ECO:0007669"/>
    <property type="project" value="UniProtKB-SubCell"/>
</dbReference>
<evidence type="ECO:0000256" key="4">
    <source>
        <dbReference type="ARBA" id="ARBA00023054"/>
    </source>
</evidence>
<evidence type="ECO:0000256" key="2">
    <source>
        <dbReference type="ARBA" id="ARBA00009423"/>
    </source>
</evidence>
<protein>
    <recommendedName>
        <fullName evidence="7">Transforming acidic coiled-coil-containing protein C-terminal domain-containing protein</fullName>
    </recommendedName>
</protein>